<accession>A0A8R1DXY3</accession>
<keyword evidence="3" id="KW-1185">Reference proteome</keyword>
<sequence>MGVNTTSPKPRRPNERERLQETDSFVVHPEDPTTLRAKRHTERERLLSENADSDSDSSPSPAKTSKKREPPAKKKKQEQDEESGKTKKKIVETGIIKMVAIFGSEKAKTKALSKKPEMEETLAKYKEFYSEIKTEFDKAVDAELAEEFTHWFQEEDQYIPKDSKHTMEKCPVNLVHENSSIFWDKPETDDDGAMNRKNKHKKHQVSHTRIECGDLLPPMNYYVPIEQSINTKDQLRLTHMPYFCDGQADENLFDKLVDVFPDGIHGFSDNYGYVNDWLVYKLLRKALEAESTPTCPDIIYYNIYRVWPNKLTQRELSVEFPKLCERFAEEKLDPRVLEPWKPHAEQEVALNIRNLDCYSCLSYMCPIHGFKAELPPDFPSGDFYQVTVPLLKPNDTNFCSSKCWKHVKLSKVADVLKPTEEEVRNFKVTMYMDKARLIKMPAEDGALLASIYGAESKIPFCKFAADNVDPHDDDEENKIRSCRDAYELIISLVERPSESRLKLTRPAKQMRFYSVAVLLRASSIP</sequence>
<proteinExistence type="predicted"/>
<dbReference type="AlphaFoldDB" id="A0A8R1DXY3"/>
<dbReference type="Proteomes" id="UP000005237">
    <property type="component" value="Unassembled WGS sequence"/>
</dbReference>
<name>A0A8R1DXY3_CAEJA</name>
<reference evidence="2" key="2">
    <citation type="submission" date="2022-06" db="UniProtKB">
        <authorList>
            <consortium name="EnsemblMetazoa"/>
        </authorList>
    </citation>
    <scope>IDENTIFICATION</scope>
    <source>
        <strain evidence="2">DF5081</strain>
    </source>
</reference>
<evidence type="ECO:0000313" key="2">
    <source>
        <dbReference type="EnsemblMetazoa" id="CJA14944a.1"/>
    </source>
</evidence>
<evidence type="ECO:0000313" key="3">
    <source>
        <dbReference type="Proteomes" id="UP000005237"/>
    </source>
</evidence>
<feature type="region of interest" description="Disordered" evidence="1">
    <location>
        <begin position="1"/>
        <end position="87"/>
    </location>
</feature>
<organism evidence="2 3">
    <name type="scientific">Caenorhabditis japonica</name>
    <dbReference type="NCBI Taxonomy" id="281687"/>
    <lineage>
        <taxon>Eukaryota</taxon>
        <taxon>Metazoa</taxon>
        <taxon>Ecdysozoa</taxon>
        <taxon>Nematoda</taxon>
        <taxon>Chromadorea</taxon>
        <taxon>Rhabditida</taxon>
        <taxon>Rhabditina</taxon>
        <taxon>Rhabditomorpha</taxon>
        <taxon>Rhabditoidea</taxon>
        <taxon>Rhabditidae</taxon>
        <taxon>Peloderinae</taxon>
        <taxon>Caenorhabditis</taxon>
    </lineage>
</organism>
<dbReference type="EnsemblMetazoa" id="CJA14944a.1">
    <property type="protein sequence ID" value="CJA14944a.1"/>
    <property type="gene ID" value="WBGene00134148"/>
</dbReference>
<reference evidence="3" key="1">
    <citation type="submission" date="2010-08" db="EMBL/GenBank/DDBJ databases">
        <authorList>
            <consortium name="Caenorhabditis japonica Sequencing Consortium"/>
            <person name="Wilson R.K."/>
        </authorList>
    </citation>
    <scope>NUCLEOTIDE SEQUENCE [LARGE SCALE GENOMIC DNA]</scope>
    <source>
        <strain evidence="3">DF5081</strain>
    </source>
</reference>
<protein>
    <submittedName>
        <fullName evidence="2">Uncharacterized protein</fullName>
    </submittedName>
</protein>
<feature type="compositionally biased region" description="Basic and acidic residues" evidence="1">
    <location>
        <begin position="12"/>
        <end position="21"/>
    </location>
</feature>
<evidence type="ECO:0000256" key="1">
    <source>
        <dbReference type="SAM" id="MobiDB-lite"/>
    </source>
</evidence>